<protein>
    <submittedName>
        <fullName evidence="2">YibE/F family protein</fullName>
    </submittedName>
</protein>
<accession>A0A3P2RLJ0</accession>
<organism evidence="2 3">
    <name type="scientific">Weissella viridescens</name>
    <name type="common">Lactobacillus viridescens</name>
    <dbReference type="NCBI Taxonomy" id="1629"/>
    <lineage>
        <taxon>Bacteria</taxon>
        <taxon>Bacillati</taxon>
        <taxon>Bacillota</taxon>
        <taxon>Bacilli</taxon>
        <taxon>Lactobacillales</taxon>
        <taxon>Lactobacillaceae</taxon>
        <taxon>Weissella</taxon>
    </lineage>
</organism>
<dbReference type="EMBL" id="RHGY01000002">
    <property type="protein sequence ID" value="RRG18338.1"/>
    <property type="molecule type" value="Genomic_DNA"/>
</dbReference>
<feature type="transmembrane region" description="Helical" evidence="1">
    <location>
        <begin position="330"/>
        <end position="359"/>
    </location>
</feature>
<feature type="transmembrane region" description="Helical" evidence="1">
    <location>
        <begin position="246"/>
        <end position="271"/>
    </location>
</feature>
<dbReference type="OrthoDB" id="5753718at2"/>
<feature type="transmembrane region" description="Helical" evidence="1">
    <location>
        <begin position="175"/>
        <end position="196"/>
    </location>
</feature>
<dbReference type="InterPro" id="IPR012507">
    <property type="entry name" value="YibE_F"/>
</dbReference>
<dbReference type="RefSeq" id="WP_124942982.1">
    <property type="nucleotide sequence ID" value="NZ_RHGY01000002.1"/>
</dbReference>
<name>A0A3P2RLJ0_WEIVI</name>
<feature type="transmembrane region" description="Helical" evidence="1">
    <location>
        <begin position="12"/>
        <end position="31"/>
    </location>
</feature>
<dbReference type="PANTHER" id="PTHR41771:SF1">
    <property type="entry name" value="MEMBRANE PROTEIN"/>
    <property type="match status" value="1"/>
</dbReference>
<comment type="caution">
    <text evidence="2">The sequence shown here is derived from an EMBL/GenBank/DDBJ whole genome shotgun (WGS) entry which is preliminary data.</text>
</comment>
<keyword evidence="1" id="KW-0812">Transmembrane</keyword>
<evidence type="ECO:0000313" key="2">
    <source>
        <dbReference type="EMBL" id="RRG18338.1"/>
    </source>
</evidence>
<reference evidence="2 3" key="1">
    <citation type="submission" date="2018-10" db="EMBL/GenBank/DDBJ databases">
        <title>Draft genome sequence of Weissella viridescens UCO-SMC3.</title>
        <authorList>
            <person name="Garcia-Cancino A."/>
            <person name="Espinoza-Monje M."/>
            <person name="Albarracin L."/>
            <person name="Garcia-Castillo V."/>
            <person name="Campos-Martin J."/>
            <person name="Nakano Y."/>
            <person name="Guitierrez-Zamorano C."/>
            <person name="Ikeda-Ohtsubo W."/>
            <person name="Morita H."/>
            <person name="Kitazawa H."/>
            <person name="Villena J."/>
        </authorList>
    </citation>
    <scope>NUCLEOTIDE SEQUENCE [LARGE SCALE GENOMIC DNA]</scope>
    <source>
        <strain evidence="2 3">UCO-SMC3</strain>
    </source>
</reference>
<sequence>MQFIKSYLKKTWHAWLALFVLVIGVACFFSFNGAIYHDPLVRVSQVTTHKTGAESDQYGNHVKTYSQNITATFLNTKQAHETTHFTNTYDTSYALNEPVRKGQQLFLTHDGRGQWSIKNARHDTLWIPFAVFVLGSMLILTGRHGRLMLLTLFMNVGLFIFFIWLNIQIPHSNVFVLFIFFSILTTILTLGLLMGFRSKQTWVIISTVLATSLVTLSLSGFIFSMLHNQGVYYEHMEFVTENPETLFMAMTLVGVLGAVMDEATDMTATLFSLKRERPDISNSELIKAGRNMGGEIFGALNNVLFLIFIAEQLPMAVLFLRNGNNWSFTYISNLSIGMIQTLISAIGIVLTVPIGLLCFKLLTLKQGGHTQ</sequence>
<dbReference type="PROSITE" id="PS51257">
    <property type="entry name" value="PROKAR_LIPOPROTEIN"/>
    <property type="match status" value="1"/>
</dbReference>
<feature type="transmembrane region" description="Helical" evidence="1">
    <location>
        <begin position="203"/>
        <end position="226"/>
    </location>
</feature>
<dbReference type="PANTHER" id="PTHR41771">
    <property type="entry name" value="MEMBRANE PROTEIN-RELATED"/>
    <property type="match status" value="1"/>
</dbReference>
<dbReference type="AlphaFoldDB" id="A0A3P2RLJ0"/>
<feature type="transmembrane region" description="Helical" evidence="1">
    <location>
        <begin position="149"/>
        <end position="169"/>
    </location>
</feature>
<feature type="transmembrane region" description="Helical" evidence="1">
    <location>
        <begin position="125"/>
        <end position="142"/>
    </location>
</feature>
<evidence type="ECO:0000256" key="1">
    <source>
        <dbReference type="SAM" id="Phobius"/>
    </source>
</evidence>
<keyword evidence="1" id="KW-0472">Membrane</keyword>
<dbReference type="Proteomes" id="UP000275836">
    <property type="component" value="Unassembled WGS sequence"/>
</dbReference>
<keyword evidence="1" id="KW-1133">Transmembrane helix</keyword>
<feature type="transmembrane region" description="Helical" evidence="1">
    <location>
        <begin position="292"/>
        <end position="310"/>
    </location>
</feature>
<gene>
    <name evidence="2" type="ORF">D3P96_03370</name>
</gene>
<proteinExistence type="predicted"/>
<dbReference type="Pfam" id="PF07907">
    <property type="entry name" value="YibE_F"/>
    <property type="match status" value="1"/>
</dbReference>
<evidence type="ECO:0000313" key="3">
    <source>
        <dbReference type="Proteomes" id="UP000275836"/>
    </source>
</evidence>